<evidence type="ECO:0000256" key="1">
    <source>
        <dbReference type="SAM" id="Coils"/>
    </source>
</evidence>
<accession>A0ABM3G4Y0</accession>
<proteinExistence type="predicted"/>
<keyword evidence="1" id="KW-0175">Coiled coil</keyword>
<name>A0ABM3G4Y0_NEOLC</name>
<dbReference type="RefSeq" id="XP_046595334.1">
    <property type="nucleotide sequence ID" value="XM_046739378.1"/>
</dbReference>
<protein>
    <submittedName>
        <fullName evidence="4">Heat shock protein DDB_G0288861-like</fullName>
    </submittedName>
</protein>
<feature type="coiled-coil region" evidence="1">
    <location>
        <begin position="63"/>
        <end position="97"/>
    </location>
</feature>
<evidence type="ECO:0000313" key="4">
    <source>
        <dbReference type="RefSeq" id="XP_046595334.1"/>
    </source>
</evidence>
<reference evidence="4" key="1">
    <citation type="submission" date="2025-08" db="UniProtKB">
        <authorList>
            <consortium name="RefSeq"/>
        </authorList>
    </citation>
    <scope>IDENTIFICATION</scope>
    <source>
        <tissue evidence="4">Thorax and Abdomen</tissue>
    </source>
</reference>
<keyword evidence="3" id="KW-1185">Reference proteome</keyword>
<dbReference type="Proteomes" id="UP000829291">
    <property type="component" value="Chromosome 5"/>
</dbReference>
<dbReference type="GeneID" id="124294410"/>
<feature type="region of interest" description="Disordered" evidence="2">
    <location>
        <begin position="1"/>
        <end position="34"/>
    </location>
</feature>
<sequence>MPRSPRASRAERRAAGRVSSLDPAFPPVSPRLEAEVQPQPQLALLADLIQGNQDLLMRQIQQQQQHQQQQQQHQQQLQLQQQERQNLLHELLSQQRQPQKFMSQALTGILKGVQKLQERPQEFPIRPVPSPGKRTSLPSVPVPERRTSIHSIPDQSRSDAIYGGGEIHPVAKNFPPAHVSRQAQVSSFPQCHDVPSRDISKVVEPPVASSHPSVDIQSEFLAFLKSRGIVNVLPPQTQSSFGLNQVSVPAASVVELPSKQSNLKPGSYDGLSAWSLYERQFNMISKVNGWSPSQKAANLTASLSGPALVVLGSLSDSDSENFDSICTALKLRFGEEHLSKLYVTQFENRRQGPKEDLASLGNDIERLARYSLTDCAEKARDQIARAKFIIAFRNPELRYHLRLAAPTSLHEAIIEGLE</sequence>
<feature type="region of interest" description="Disordered" evidence="2">
    <location>
        <begin position="123"/>
        <end position="157"/>
    </location>
</feature>
<evidence type="ECO:0000256" key="2">
    <source>
        <dbReference type="SAM" id="MobiDB-lite"/>
    </source>
</evidence>
<organism evidence="3 4">
    <name type="scientific">Neodiprion lecontei</name>
    <name type="common">Redheaded pine sawfly</name>
    <dbReference type="NCBI Taxonomy" id="441921"/>
    <lineage>
        <taxon>Eukaryota</taxon>
        <taxon>Metazoa</taxon>
        <taxon>Ecdysozoa</taxon>
        <taxon>Arthropoda</taxon>
        <taxon>Hexapoda</taxon>
        <taxon>Insecta</taxon>
        <taxon>Pterygota</taxon>
        <taxon>Neoptera</taxon>
        <taxon>Endopterygota</taxon>
        <taxon>Hymenoptera</taxon>
        <taxon>Tenthredinoidea</taxon>
        <taxon>Diprionidae</taxon>
        <taxon>Diprioninae</taxon>
        <taxon>Neodiprion</taxon>
    </lineage>
</organism>
<dbReference type="PANTHER" id="PTHR45823">
    <property type="entry name" value="T-SNARE COILED-COIL HOMOLOGY DOMAIN-CONTAINING PROTEIN"/>
    <property type="match status" value="1"/>
</dbReference>
<evidence type="ECO:0000313" key="3">
    <source>
        <dbReference type="Proteomes" id="UP000829291"/>
    </source>
</evidence>
<dbReference type="PANTHER" id="PTHR45823:SF1">
    <property type="entry name" value="T-SNARE COILED-COIL HOMOLOGY DOMAIN-CONTAINING PROTEIN"/>
    <property type="match status" value="1"/>
</dbReference>
<gene>
    <name evidence="4" type="primary">LOC124294410</name>
</gene>